<feature type="region of interest" description="Disordered" evidence="1">
    <location>
        <begin position="1"/>
        <end position="34"/>
    </location>
</feature>
<protein>
    <submittedName>
        <fullName evidence="2">Uncharacterized protein</fullName>
    </submittedName>
</protein>
<evidence type="ECO:0000256" key="1">
    <source>
        <dbReference type="SAM" id="MobiDB-lite"/>
    </source>
</evidence>
<sequence length="79" mass="7782">MSPELGRPEAPVSPSSTSSAVASGPCLGGSSPVGEASNFKAMAADAFVFTFEDDEKTGNGKGAGDGGIKTETEGEGDVE</sequence>
<dbReference type="Proteomes" id="UP001229421">
    <property type="component" value="Unassembled WGS sequence"/>
</dbReference>
<comment type="caution">
    <text evidence="2">The sequence shown here is derived from an EMBL/GenBank/DDBJ whole genome shotgun (WGS) entry which is preliminary data.</text>
</comment>
<dbReference type="AlphaFoldDB" id="A0AAD8KIJ2"/>
<reference evidence="2" key="1">
    <citation type="journal article" date="2023" name="bioRxiv">
        <title>Improved chromosome-level genome assembly for marigold (Tagetes erecta).</title>
        <authorList>
            <person name="Jiang F."/>
            <person name="Yuan L."/>
            <person name="Wang S."/>
            <person name="Wang H."/>
            <person name="Xu D."/>
            <person name="Wang A."/>
            <person name="Fan W."/>
        </authorList>
    </citation>
    <scope>NUCLEOTIDE SEQUENCE</scope>
    <source>
        <strain evidence="2">WSJ</strain>
        <tissue evidence="2">Leaf</tissue>
    </source>
</reference>
<dbReference type="EMBL" id="JAUHHV010000005">
    <property type="protein sequence ID" value="KAK1423622.1"/>
    <property type="molecule type" value="Genomic_DNA"/>
</dbReference>
<evidence type="ECO:0000313" key="2">
    <source>
        <dbReference type="EMBL" id="KAK1423622.1"/>
    </source>
</evidence>
<gene>
    <name evidence="2" type="ORF">QVD17_18928</name>
</gene>
<feature type="region of interest" description="Disordered" evidence="1">
    <location>
        <begin position="51"/>
        <end position="79"/>
    </location>
</feature>
<name>A0AAD8KIJ2_TARER</name>
<keyword evidence="3" id="KW-1185">Reference proteome</keyword>
<proteinExistence type="predicted"/>
<organism evidence="2 3">
    <name type="scientific">Tagetes erecta</name>
    <name type="common">African marigold</name>
    <dbReference type="NCBI Taxonomy" id="13708"/>
    <lineage>
        <taxon>Eukaryota</taxon>
        <taxon>Viridiplantae</taxon>
        <taxon>Streptophyta</taxon>
        <taxon>Embryophyta</taxon>
        <taxon>Tracheophyta</taxon>
        <taxon>Spermatophyta</taxon>
        <taxon>Magnoliopsida</taxon>
        <taxon>eudicotyledons</taxon>
        <taxon>Gunneridae</taxon>
        <taxon>Pentapetalae</taxon>
        <taxon>asterids</taxon>
        <taxon>campanulids</taxon>
        <taxon>Asterales</taxon>
        <taxon>Asteraceae</taxon>
        <taxon>Asteroideae</taxon>
        <taxon>Heliantheae alliance</taxon>
        <taxon>Tageteae</taxon>
        <taxon>Tagetes</taxon>
    </lineage>
</organism>
<accession>A0AAD8KIJ2</accession>
<feature type="compositionally biased region" description="Low complexity" evidence="1">
    <location>
        <begin position="10"/>
        <end position="23"/>
    </location>
</feature>
<evidence type="ECO:0000313" key="3">
    <source>
        <dbReference type="Proteomes" id="UP001229421"/>
    </source>
</evidence>